<comment type="caution">
    <text evidence="2">The sequence shown here is derived from an EMBL/GenBank/DDBJ whole genome shotgun (WGS) entry which is preliminary data.</text>
</comment>
<organism evidence="2 3">
    <name type="scientific">Rhodococcus baikonurensis</name>
    <dbReference type="NCBI Taxonomy" id="172041"/>
    <lineage>
        <taxon>Bacteria</taxon>
        <taxon>Bacillati</taxon>
        <taxon>Actinomycetota</taxon>
        <taxon>Actinomycetes</taxon>
        <taxon>Mycobacteriales</taxon>
        <taxon>Nocardiaceae</taxon>
        <taxon>Rhodococcus</taxon>
        <taxon>Rhodococcus erythropolis group</taxon>
    </lineage>
</organism>
<gene>
    <name evidence="2" type="ORF">ACFFQ6_28660</name>
</gene>
<protein>
    <submittedName>
        <fullName evidence="2">YybH family protein</fullName>
    </submittedName>
</protein>
<dbReference type="InterPro" id="IPR037401">
    <property type="entry name" value="SnoaL-like"/>
</dbReference>
<evidence type="ECO:0000313" key="3">
    <source>
        <dbReference type="Proteomes" id="UP001589587"/>
    </source>
</evidence>
<dbReference type="Proteomes" id="UP001589587">
    <property type="component" value="Unassembled WGS sequence"/>
</dbReference>
<proteinExistence type="predicted"/>
<dbReference type="SUPFAM" id="SSF54427">
    <property type="entry name" value="NTF2-like"/>
    <property type="match status" value="1"/>
</dbReference>
<keyword evidence="3" id="KW-1185">Reference proteome</keyword>
<accession>A0ABV5XMH2</accession>
<feature type="domain" description="SnoaL-like" evidence="1">
    <location>
        <begin position="17"/>
        <end position="132"/>
    </location>
</feature>
<dbReference type="InterPro" id="IPR032710">
    <property type="entry name" value="NTF2-like_dom_sf"/>
</dbReference>
<dbReference type="EMBL" id="JBHMAS010000077">
    <property type="protein sequence ID" value="MFB9783675.1"/>
    <property type="molecule type" value="Genomic_DNA"/>
</dbReference>
<evidence type="ECO:0000259" key="1">
    <source>
        <dbReference type="Pfam" id="PF13577"/>
    </source>
</evidence>
<dbReference type="Gene3D" id="3.10.450.50">
    <property type="match status" value="1"/>
</dbReference>
<dbReference type="Pfam" id="PF13577">
    <property type="entry name" value="SnoaL_4"/>
    <property type="match status" value="1"/>
</dbReference>
<dbReference type="CDD" id="cd00531">
    <property type="entry name" value="NTF2_like"/>
    <property type="match status" value="1"/>
</dbReference>
<dbReference type="RefSeq" id="WP_350491354.1">
    <property type="nucleotide sequence ID" value="NZ_JBHMAS010000077.1"/>
</dbReference>
<sequence>MPHPTVHESADQTVNEGVRHAIAAYCQALDDGRVDDLLQLFTADGRSALPGREVVAGHDALREMYQALAPNAPQRHIVFNTVATHRDDGRAFATSDLMFLTRNESGWAVSLVGKYEDLLVRDESQQWRFEQRSLTFTMP</sequence>
<evidence type="ECO:0000313" key="2">
    <source>
        <dbReference type="EMBL" id="MFB9783675.1"/>
    </source>
</evidence>
<name>A0ABV5XMH2_9NOCA</name>
<reference evidence="2 3" key="1">
    <citation type="submission" date="2024-09" db="EMBL/GenBank/DDBJ databases">
        <authorList>
            <person name="Sun Q."/>
            <person name="Mori K."/>
        </authorList>
    </citation>
    <scope>NUCLEOTIDE SEQUENCE [LARGE SCALE GENOMIC DNA]</scope>
    <source>
        <strain evidence="2 3">JCM 11411</strain>
    </source>
</reference>